<dbReference type="Gene3D" id="3.30.230.10">
    <property type="match status" value="1"/>
</dbReference>
<protein>
    <recommendedName>
        <fullName evidence="7 8">Ribonuclease P protein component</fullName>
        <shortName evidence="7">RNase P protein</shortName>
        <shortName evidence="7">RNaseP protein</shortName>
        <ecNumber evidence="7 8">3.1.26.5</ecNumber>
    </recommendedName>
    <alternativeName>
        <fullName evidence="7">Protein C5</fullName>
    </alternativeName>
</protein>
<evidence type="ECO:0000256" key="8">
    <source>
        <dbReference type="NCBIfam" id="TIGR00188"/>
    </source>
</evidence>
<evidence type="ECO:0000256" key="4">
    <source>
        <dbReference type="ARBA" id="ARBA00022759"/>
    </source>
</evidence>
<dbReference type="GO" id="GO:0030677">
    <property type="term" value="C:ribonuclease P complex"/>
    <property type="evidence" value="ECO:0007669"/>
    <property type="project" value="TreeGrafter"/>
</dbReference>
<dbReference type="PANTHER" id="PTHR33992">
    <property type="entry name" value="RIBONUCLEASE P PROTEIN COMPONENT"/>
    <property type="match status" value="1"/>
</dbReference>
<organism evidence="9 10">
    <name type="scientific">Candidatus Uhrbacteria bacterium RIFCSPHIGHO2_01_FULL_63_20</name>
    <dbReference type="NCBI Taxonomy" id="1802385"/>
    <lineage>
        <taxon>Bacteria</taxon>
        <taxon>Candidatus Uhriibacteriota</taxon>
    </lineage>
</organism>
<dbReference type="EC" id="3.1.26.5" evidence="7 8"/>
<dbReference type="AlphaFoldDB" id="A0A1F7TM24"/>
<dbReference type="GO" id="GO:0000049">
    <property type="term" value="F:tRNA binding"/>
    <property type="evidence" value="ECO:0007669"/>
    <property type="project" value="UniProtKB-UniRule"/>
</dbReference>
<comment type="catalytic activity">
    <reaction evidence="7">
        <text>Endonucleolytic cleavage of RNA, removing 5'-extranucleotides from tRNA precursor.</text>
        <dbReference type="EC" id="3.1.26.5"/>
    </reaction>
</comment>
<dbReference type="PANTHER" id="PTHR33992:SF1">
    <property type="entry name" value="RIBONUCLEASE P PROTEIN COMPONENT"/>
    <property type="match status" value="1"/>
</dbReference>
<dbReference type="InterPro" id="IPR020568">
    <property type="entry name" value="Ribosomal_Su5_D2-typ_SF"/>
</dbReference>
<dbReference type="Proteomes" id="UP000177885">
    <property type="component" value="Unassembled WGS sequence"/>
</dbReference>
<dbReference type="HAMAP" id="MF_00227">
    <property type="entry name" value="RNase_P"/>
    <property type="match status" value="1"/>
</dbReference>
<reference evidence="9 10" key="1">
    <citation type="journal article" date="2016" name="Nat. Commun.">
        <title>Thousands of microbial genomes shed light on interconnected biogeochemical processes in an aquifer system.</title>
        <authorList>
            <person name="Anantharaman K."/>
            <person name="Brown C.T."/>
            <person name="Hug L.A."/>
            <person name="Sharon I."/>
            <person name="Castelle C.J."/>
            <person name="Probst A.J."/>
            <person name="Thomas B.C."/>
            <person name="Singh A."/>
            <person name="Wilkins M.J."/>
            <person name="Karaoz U."/>
            <person name="Brodie E.L."/>
            <person name="Williams K.H."/>
            <person name="Hubbard S.S."/>
            <person name="Banfield J.F."/>
        </authorList>
    </citation>
    <scope>NUCLEOTIDE SEQUENCE [LARGE SCALE GENOMIC DNA]</scope>
</reference>
<comment type="subunit">
    <text evidence="7">Consists of a catalytic RNA component (M1 or rnpB) and a protein subunit.</text>
</comment>
<dbReference type="GO" id="GO:0001682">
    <property type="term" value="P:tRNA 5'-leader removal"/>
    <property type="evidence" value="ECO:0007669"/>
    <property type="project" value="UniProtKB-UniRule"/>
</dbReference>
<dbReference type="NCBIfam" id="TIGR00188">
    <property type="entry name" value="rnpA"/>
    <property type="match status" value="1"/>
</dbReference>
<keyword evidence="5 7" id="KW-0378">Hydrolase</keyword>
<dbReference type="STRING" id="1802385.A2856_00900"/>
<proteinExistence type="inferred from homology"/>
<gene>
    <name evidence="7" type="primary">rnpA</name>
    <name evidence="9" type="ORF">A2856_00900</name>
</gene>
<dbReference type="Pfam" id="PF00825">
    <property type="entry name" value="Ribonuclease_P"/>
    <property type="match status" value="1"/>
</dbReference>
<evidence type="ECO:0000313" key="9">
    <source>
        <dbReference type="EMBL" id="OGL67030.1"/>
    </source>
</evidence>
<evidence type="ECO:0000256" key="2">
    <source>
        <dbReference type="ARBA" id="ARBA00022694"/>
    </source>
</evidence>
<name>A0A1F7TM24_9BACT</name>
<dbReference type="GO" id="GO:0042781">
    <property type="term" value="F:3'-tRNA processing endoribonuclease activity"/>
    <property type="evidence" value="ECO:0007669"/>
    <property type="project" value="TreeGrafter"/>
</dbReference>
<accession>A0A1F7TM24</accession>
<dbReference type="InterPro" id="IPR020539">
    <property type="entry name" value="RNase_P_CS"/>
</dbReference>
<comment type="function">
    <text evidence="1 7">RNaseP catalyzes the removal of the 5'-leader sequence from pre-tRNA to produce the mature 5'-terminus. It can also cleave other RNA substrates such as 4.5S RNA. The protein component plays an auxiliary but essential role in vivo by binding to the 5'-leader sequence and broadening the substrate specificity of the ribozyme.</text>
</comment>
<dbReference type="PROSITE" id="PS00648">
    <property type="entry name" value="RIBONUCLEASE_P"/>
    <property type="match status" value="1"/>
</dbReference>
<dbReference type="SUPFAM" id="SSF54211">
    <property type="entry name" value="Ribosomal protein S5 domain 2-like"/>
    <property type="match status" value="1"/>
</dbReference>
<evidence type="ECO:0000256" key="1">
    <source>
        <dbReference type="ARBA" id="ARBA00002663"/>
    </source>
</evidence>
<keyword evidence="4 7" id="KW-0255">Endonuclease</keyword>
<keyword evidence="2 7" id="KW-0819">tRNA processing</keyword>
<dbReference type="GO" id="GO:0004526">
    <property type="term" value="F:ribonuclease P activity"/>
    <property type="evidence" value="ECO:0007669"/>
    <property type="project" value="UniProtKB-UniRule"/>
</dbReference>
<evidence type="ECO:0000256" key="5">
    <source>
        <dbReference type="ARBA" id="ARBA00022801"/>
    </source>
</evidence>
<evidence type="ECO:0000256" key="3">
    <source>
        <dbReference type="ARBA" id="ARBA00022722"/>
    </source>
</evidence>
<evidence type="ECO:0000313" key="10">
    <source>
        <dbReference type="Proteomes" id="UP000177885"/>
    </source>
</evidence>
<evidence type="ECO:0000256" key="6">
    <source>
        <dbReference type="ARBA" id="ARBA00022884"/>
    </source>
</evidence>
<evidence type="ECO:0000256" key="7">
    <source>
        <dbReference type="HAMAP-Rule" id="MF_00227"/>
    </source>
</evidence>
<comment type="caution">
    <text evidence="9">The sequence shown here is derived from an EMBL/GenBank/DDBJ whole genome shotgun (WGS) entry which is preliminary data.</text>
</comment>
<dbReference type="InterPro" id="IPR000100">
    <property type="entry name" value="RNase_P"/>
</dbReference>
<keyword evidence="3 7" id="KW-0540">Nuclease</keyword>
<keyword evidence="6 7" id="KW-0694">RNA-binding</keyword>
<dbReference type="EMBL" id="MGDT01000004">
    <property type="protein sequence ID" value="OGL67030.1"/>
    <property type="molecule type" value="Genomic_DNA"/>
</dbReference>
<sequence length="112" mass="12443">MLSAKHRLRHEKDIKALFAEGKGVFDAVCGLKYRKNGLSDSRFAVVVGTKVSKSAVDRNKVRRRIRSVLEARMDAIKPGYDVAFLVRPGAIKKDFKAIETAVVSSLTRAKLL</sequence>
<comment type="similarity">
    <text evidence="7">Belongs to the RnpA family.</text>
</comment>
<dbReference type="InterPro" id="IPR014721">
    <property type="entry name" value="Ribsml_uS5_D2-typ_fold_subgr"/>
</dbReference>